<dbReference type="Proteomes" id="UP001556367">
    <property type="component" value="Unassembled WGS sequence"/>
</dbReference>
<evidence type="ECO:0000313" key="4">
    <source>
        <dbReference type="EMBL" id="KAL0951716.1"/>
    </source>
</evidence>
<dbReference type="Pfam" id="PF02970">
    <property type="entry name" value="TBCA"/>
    <property type="match status" value="1"/>
</dbReference>
<dbReference type="InterPro" id="IPR004226">
    <property type="entry name" value="TBCA"/>
</dbReference>
<dbReference type="EMBL" id="JASNQZ010000011">
    <property type="protein sequence ID" value="KAL0951716.1"/>
    <property type="molecule type" value="Genomic_DNA"/>
</dbReference>
<evidence type="ECO:0000256" key="3">
    <source>
        <dbReference type="RuleBase" id="RU364030"/>
    </source>
</evidence>
<proteinExistence type="inferred from homology"/>
<reference evidence="5" key="1">
    <citation type="submission" date="2024-06" db="EMBL/GenBank/DDBJ databases">
        <title>Multi-omics analyses provide insights into the biosynthesis of the anticancer antibiotic pleurotin in Hohenbuehelia grisea.</title>
        <authorList>
            <person name="Weaver J.A."/>
            <person name="Alberti F."/>
        </authorList>
    </citation>
    <scope>NUCLEOTIDE SEQUENCE [LARGE SCALE GENOMIC DNA]</scope>
    <source>
        <strain evidence="5">T-177</strain>
    </source>
</reference>
<dbReference type="SUPFAM" id="SSF46988">
    <property type="entry name" value="Tubulin chaperone cofactor A"/>
    <property type="match status" value="1"/>
</dbReference>
<comment type="similarity">
    <text evidence="1 3">Belongs to the TBCA family.</text>
</comment>
<organism evidence="4 5">
    <name type="scientific">Hohenbuehelia grisea</name>
    <dbReference type="NCBI Taxonomy" id="104357"/>
    <lineage>
        <taxon>Eukaryota</taxon>
        <taxon>Fungi</taxon>
        <taxon>Dikarya</taxon>
        <taxon>Basidiomycota</taxon>
        <taxon>Agaricomycotina</taxon>
        <taxon>Agaricomycetes</taxon>
        <taxon>Agaricomycetidae</taxon>
        <taxon>Agaricales</taxon>
        <taxon>Pleurotineae</taxon>
        <taxon>Pleurotaceae</taxon>
        <taxon>Hohenbuehelia</taxon>
    </lineage>
</organism>
<gene>
    <name evidence="4" type="ORF">HGRIS_008392</name>
</gene>
<keyword evidence="3" id="KW-0493">Microtubule</keyword>
<comment type="subunit">
    <text evidence="3">Supercomplex made of cofactors A to E. Cofactors A and D function by capturing and stabilizing tubulin in a quasi-native conformation. Cofactor E binds to the cofactor D-tubulin complex; interaction with cofactor C then causes the release of tubulin polypeptides that are committed to the native state.</text>
</comment>
<dbReference type="Gene3D" id="1.20.58.90">
    <property type="match status" value="1"/>
</dbReference>
<accession>A0ABR3J8U6</accession>
<keyword evidence="3" id="KW-0206">Cytoskeleton</keyword>
<dbReference type="PANTHER" id="PTHR21500:SF0">
    <property type="entry name" value="TUBULIN-SPECIFIC CHAPERONE A"/>
    <property type="match status" value="1"/>
</dbReference>
<name>A0ABR3J8U6_9AGAR</name>
<evidence type="ECO:0000313" key="5">
    <source>
        <dbReference type="Proteomes" id="UP001556367"/>
    </source>
</evidence>
<evidence type="ECO:0000256" key="1">
    <source>
        <dbReference type="ARBA" id="ARBA00006806"/>
    </source>
</evidence>
<sequence length="133" mass="14954">MISLCARSPFSFNHPLSNSCTMSEDIPAIRRSLKIKAGSAKRLFKEHNLYRQEATDQQAKLDKFKANNAEEWDIKNATRMLEESNKMIVDSASRLGKAVADLRDVLVSAKKIPELAEDEELMKAEEALEEASV</sequence>
<evidence type="ECO:0000256" key="2">
    <source>
        <dbReference type="ARBA" id="ARBA00023186"/>
    </source>
</evidence>
<protein>
    <recommendedName>
        <fullName evidence="3">Tubulin-specific chaperone A</fullName>
    </recommendedName>
</protein>
<dbReference type="InterPro" id="IPR036126">
    <property type="entry name" value="TBCA_sf"/>
</dbReference>
<keyword evidence="5" id="KW-1185">Reference proteome</keyword>
<dbReference type="PANTHER" id="PTHR21500">
    <property type="entry name" value="TUBULIN-SPECIFIC CHAPERONE A"/>
    <property type="match status" value="1"/>
</dbReference>
<keyword evidence="2 3" id="KW-0143">Chaperone</keyword>
<keyword evidence="3" id="KW-0963">Cytoplasm</keyword>
<comment type="subcellular location">
    <subcellularLocation>
        <location evidence="3">Cytoplasm</location>
        <location evidence="3">Cytoskeleton</location>
    </subcellularLocation>
</comment>
<comment type="caution">
    <text evidence="4">The sequence shown here is derived from an EMBL/GenBank/DDBJ whole genome shotgun (WGS) entry which is preliminary data.</text>
</comment>